<feature type="signal peptide" evidence="1">
    <location>
        <begin position="1"/>
        <end position="19"/>
    </location>
</feature>
<keyword evidence="1" id="KW-0732">Signal</keyword>
<proteinExistence type="predicted"/>
<dbReference type="AlphaFoldDB" id="A0A2A6E046"/>
<dbReference type="SUPFAM" id="SSF53850">
    <property type="entry name" value="Periplasmic binding protein-like II"/>
    <property type="match status" value="1"/>
</dbReference>
<comment type="caution">
    <text evidence="2">The sequence shown here is derived from an EMBL/GenBank/DDBJ whole genome shotgun (WGS) entry which is preliminary data.</text>
</comment>
<accession>A0A2A6E046</accession>
<feature type="chain" id="PRO_5039486545" description="Sugar ABC transporter substrate-binding protein" evidence="1">
    <location>
        <begin position="20"/>
        <end position="448"/>
    </location>
</feature>
<dbReference type="Gene3D" id="3.40.190.10">
    <property type="entry name" value="Periplasmic binding protein-like II"/>
    <property type="match status" value="1"/>
</dbReference>
<dbReference type="Proteomes" id="UP000243688">
    <property type="component" value="Unassembled WGS sequence"/>
</dbReference>
<dbReference type="InterPro" id="IPR006059">
    <property type="entry name" value="SBP"/>
</dbReference>
<dbReference type="InterPro" id="IPR050490">
    <property type="entry name" value="Bact_solute-bd_prot1"/>
</dbReference>
<protein>
    <recommendedName>
        <fullName evidence="4">Sugar ABC transporter substrate-binding protein</fullName>
    </recommendedName>
</protein>
<evidence type="ECO:0000256" key="1">
    <source>
        <dbReference type="SAM" id="SignalP"/>
    </source>
</evidence>
<sequence length="448" mass="50505">MRRALAVLSIVSFVAASSAGCASVADSIDPDRLSVPAEQNRPIRLTVWLYERTGLEPFLERYAREHPDVRIEWFVSQFEDVHNHLQTAFAAGSGAPDVCLIEVSFIERFKRFPDYFYNLADFGAASLRDDYLDWKWRQATSADGGFVFGLPTDIGPMAMLYRPERFERAGLPADRESVARMIRTWDDFLRVGEQIRKQTGKPVISNIHELYQAILGQSQRQYFDPATGELIMASNPEVRRAWDYAVRAYRLGLSAGLQTWQPEWAEALADGGFAVLLSPSWMLNYVKTNAPEAEGDWDVAAMPGGGGNRGGSFLTIPKESGHPKEAYDLVRWLTSPEIQLELYRRENNFPSARVVFDDPIVRDKRDPFFRNAPVGRLFADSARRLKPAYEGPYQFVVVTAVESVLYKVERGELAPEQAWNEAVSLVRKQLSAVGASAFIREEGRNNPP</sequence>
<evidence type="ECO:0000313" key="2">
    <source>
        <dbReference type="EMBL" id="PDO10688.1"/>
    </source>
</evidence>
<organism evidence="2 3">
    <name type="scientific">Candidatus Reconcilbacillus cellulovorans</name>
    <dbReference type="NCBI Taxonomy" id="1906605"/>
    <lineage>
        <taxon>Bacteria</taxon>
        <taxon>Bacillati</taxon>
        <taxon>Bacillota</taxon>
        <taxon>Bacilli</taxon>
        <taxon>Bacillales</taxon>
        <taxon>Paenibacillaceae</taxon>
        <taxon>Candidatus Reconcilbacillus</taxon>
    </lineage>
</organism>
<name>A0A2A6E046_9BACL</name>
<dbReference type="PANTHER" id="PTHR43649:SF32">
    <property type="entry name" value="SUGAR BINDING SECRETED PROTEIN"/>
    <property type="match status" value="1"/>
</dbReference>
<evidence type="ECO:0008006" key="4">
    <source>
        <dbReference type="Google" id="ProtNLM"/>
    </source>
</evidence>
<gene>
    <name evidence="2" type="ORF">BLM47_06085</name>
</gene>
<evidence type="ECO:0000313" key="3">
    <source>
        <dbReference type="Proteomes" id="UP000243688"/>
    </source>
</evidence>
<reference evidence="2 3" key="1">
    <citation type="submission" date="2016-12" db="EMBL/GenBank/DDBJ databases">
        <title>Candidatus Reconcilibacillus cellulovorans genome.</title>
        <authorList>
            <person name="Kolinko S."/>
            <person name="Wu Y.-W."/>
            <person name="Tachea F."/>
            <person name="Denzel E."/>
            <person name="Hiras J."/>
            <person name="Baecker N."/>
            <person name="Chan L.J."/>
            <person name="Eichorst S.A."/>
            <person name="Frey D."/>
            <person name="Adams P.D."/>
            <person name="Pray T."/>
            <person name="Tanjore D."/>
            <person name="Petzold C.J."/>
            <person name="Gladden J.M."/>
            <person name="Simmons B.A."/>
            <person name="Singer S.W."/>
        </authorList>
    </citation>
    <scope>NUCLEOTIDE SEQUENCE [LARGE SCALE GENOMIC DNA]</scope>
    <source>
        <strain evidence="2">JTherm</strain>
    </source>
</reference>
<dbReference type="PROSITE" id="PS51257">
    <property type="entry name" value="PROKAR_LIPOPROTEIN"/>
    <property type="match status" value="1"/>
</dbReference>
<dbReference type="EMBL" id="MOXJ01000011">
    <property type="protein sequence ID" value="PDO10688.1"/>
    <property type="molecule type" value="Genomic_DNA"/>
</dbReference>
<dbReference type="Pfam" id="PF01547">
    <property type="entry name" value="SBP_bac_1"/>
    <property type="match status" value="1"/>
</dbReference>
<dbReference type="PANTHER" id="PTHR43649">
    <property type="entry name" value="ARABINOSE-BINDING PROTEIN-RELATED"/>
    <property type="match status" value="1"/>
</dbReference>